<keyword evidence="7" id="KW-1185">Reference proteome</keyword>
<dbReference type="Pfam" id="PF00753">
    <property type="entry name" value="Lactamase_B"/>
    <property type="match status" value="1"/>
</dbReference>
<dbReference type="CDD" id="cd06262">
    <property type="entry name" value="metallo-hydrolase-like_MBL-fold"/>
    <property type="match status" value="1"/>
</dbReference>
<dbReference type="PANTHER" id="PTHR46233:SF3">
    <property type="entry name" value="HYDROXYACYLGLUTATHIONE HYDROLASE GLOC"/>
    <property type="match status" value="1"/>
</dbReference>
<dbReference type="GO" id="GO:0046872">
    <property type="term" value="F:metal ion binding"/>
    <property type="evidence" value="ECO:0007669"/>
    <property type="project" value="UniProtKB-KW"/>
</dbReference>
<dbReference type="Gene3D" id="3.60.15.10">
    <property type="entry name" value="Ribonuclease Z/Hydroxyacylglutathione hydrolase-like"/>
    <property type="match status" value="1"/>
</dbReference>
<evidence type="ECO:0000259" key="5">
    <source>
        <dbReference type="SMART" id="SM00849"/>
    </source>
</evidence>
<accession>A0A1I0W7L5</accession>
<dbReference type="SUPFAM" id="SSF56281">
    <property type="entry name" value="Metallo-hydrolase/oxidoreductase"/>
    <property type="match status" value="1"/>
</dbReference>
<name>A0A1I0W7L5_9CELL</name>
<keyword evidence="4" id="KW-0862">Zinc</keyword>
<sequence>MPGLRLLELVAPVLGARCVLLVAEDGSCVAVDVGAGVADRVARVVADRGWTPQAVLATHGHVDHTWGAGELSRTWDVPVVLHAADAYRLDDPFGTLGVLGHAAHAADGPLAGALRAAGVDPADYRRPERVETFGTAGGVRSPVTAPATAPDLALATAPDLALAFGGVHLVARHAPGHTQGSTLLLLDALVGQGDRVNDGVGGDRSPTTVPVALTGDVLFAGSVGRTDLPGGDGATMARTLREVVATLDPATLVVPGHGPTSTVAAELATNPYLTPPR</sequence>
<dbReference type="SMART" id="SM00849">
    <property type="entry name" value="Lactamase_B"/>
    <property type="match status" value="1"/>
</dbReference>
<proteinExistence type="predicted"/>
<dbReference type="STRING" id="988821.SAMN05421867_102229"/>
<evidence type="ECO:0000313" key="6">
    <source>
        <dbReference type="EMBL" id="SFA84260.1"/>
    </source>
</evidence>
<dbReference type="RefSeq" id="WP_308439516.1">
    <property type="nucleotide sequence ID" value="NZ_BONM01000012.1"/>
</dbReference>
<dbReference type="InterPro" id="IPR001279">
    <property type="entry name" value="Metallo-B-lactamas"/>
</dbReference>
<dbReference type="Proteomes" id="UP000199012">
    <property type="component" value="Unassembled WGS sequence"/>
</dbReference>
<dbReference type="PANTHER" id="PTHR46233">
    <property type="entry name" value="HYDROXYACYLGLUTATHIONE HYDROLASE GLOC"/>
    <property type="match status" value="1"/>
</dbReference>
<evidence type="ECO:0000256" key="2">
    <source>
        <dbReference type="ARBA" id="ARBA00022723"/>
    </source>
</evidence>
<gene>
    <name evidence="6" type="ORF">SAMN05421867_102229</name>
</gene>
<evidence type="ECO:0000256" key="3">
    <source>
        <dbReference type="ARBA" id="ARBA00022801"/>
    </source>
</evidence>
<dbReference type="GO" id="GO:0016787">
    <property type="term" value="F:hydrolase activity"/>
    <property type="evidence" value="ECO:0007669"/>
    <property type="project" value="UniProtKB-KW"/>
</dbReference>
<protein>
    <submittedName>
        <fullName evidence="6">Glyoxylase, beta-lactamase superfamily II</fullName>
    </submittedName>
</protein>
<keyword evidence="3" id="KW-0378">Hydrolase</keyword>
<feature type="domain" description="Metallo-beta-lactamase" evidence="5">
    <location>
        <begin position="15"/>
        <end position="257"/>
    </location>
</feature>
<dbReference type="InterPro" id="IPR036866">
    <property type="entry name" value="RibonucZ/Hydroxyglut_hydro"/>
</dbReference>
<reference evidence="6 7" key="1">
    <citation type="submission" date="2016-10" db="EMBL/GenBank/DDBJ databases">
        <authorList>
            <person name="de Groot N.N."/>
        </authorList>
    </citation>
    <scope>NUCLEOTIDE SEQUENCE [LARGE SCALE GENOMIC DNA]</scope>
    <source>
        <strain evidence="6 7">CGMCC 4.6945</strain>
    </source>
</reference>
<dbReference type="EMBL" id="FOKA01000002">
    <property type="protein sequence ID" value="SFA84260.1"/>
    <property type="molecule type" value="Genomic_DNA"/>
</dbReference>
<dbReference type="InterPro" id="IPR051453">
    <property type="entry name" value="MBL_Glyoxalase_II"/>
</dbReference>
<comment type="cofactor">
    <cofactor evidence="1">
        <name>Zn(2+)</name>
        <dbReference type="ChEBI" id="CHEBI:29105"/>
    </cofactor>
</comment>
<organism evidence="6 7">
    <name type="scientific">Cellulomonas marina</name>
    <dbReference type="NCBI Taxonomy" id="988821"/>
    <lineage>
        <taxon>Bacteria</taxon>
        <taxon>Bacillati</taxon>
        <taxon>Actinomycetota</taxon>
        <taxon>Actinomycetes</taxon>
        <taxon>Micrococcales</taxon>
        <taxon>Cellulomonadaceae</taxon>
        <taxon>Cellulomonas</taxon>
    </lineage>
</organism>
<keyword evidence="2" id="KW-0479">Metal-binding</keyword>
<evidence type="ECO:0000256" key="1">
    <source>
        <dbReference type="ARBA" id="ARBA00001947"/>
    </source>
</evidence>
<dbReference type="AlphaFoldDB" id="A0A1I0W7L5"/>
<evidence type="ECO:0000313" key="7">
    <source>
        <dbReference type="Proteomes" id="UP000199012"/>
    </source>
</evidence>
<evidence type="ECO:0000256" key="4">
    <source>
        <dbReference type="ARBA" id="ARBA00022833"/>
    </source>
</evidence>